<dbReference type="InterPro" id="IPR050987">
    <property type="entry name" value="AtrR-like"/>
</dbReference>
<dbReference type="InterPro" id="IPR036864">
    <property type="entry name" value="Zn2-C6_fun-type_DNA-bd_sf"/>
</dbReference>
<name>A0A364KYS2_TALAM</name>
<dbReference type="PROSITE" id="PS00463">
    <property type="entry name" value="ZN2_CY6_FUNGAL_1"/>
    <property type="match status" value="1"/>
</dbReference>
<dbReference type="SUPFAM" id="SSF57701">
    <property type="entry name" value="Zn2/Cys6 DNA-binding domain"/>
    <property type="match status" value="1"/>
</dbReference>
<keyword evidence="6" id="KW-0175">Coiled coil</keyword>
<dbReference type="GO" id="GO:0008270">
    <property type="term" value="F:zinc ion binding"/>
    <property type="evidence" value="ECO:0007669"/>
    <property type="project" value="InterPro"/>
</dbReference>
<dbReference type="CDD" id="cd12148">
    <property type="entry name" value="fungal_TF_MHR"/>
    <property type="match status" value="1"/>
</dbReference>
<evidence type="ECO:0000256" key="3">
    <source>
        <dbReference type="ARBA" id="ARBA00023125"/>
    </source>
</evidence>
<keyword evidence="1" id="KW-0479">Metal-binding</keyword>
<dbReference type="Proteomes" id="UP000249363">
    <property type="component" value="Unassembled WGS sequence"/>
</dbReference>
<gene>
    <name evidence="9" type="ORF">BHQ10_004701</name>
</gene>
<proteinExistence type="predicted"/>
<evidence type="ECO:0000259" key="8">
    <source>
        <dbReference type="PROSITE" id="PS50048"/>
    </source>
</evidence>
<keyword evidence="4" id="KW-0804">Transcription</keyword>
<evidence type="ECO:0000256" key="2">
    <source>
        <dbReference type="ARBA" id="ARBA00023015"/>
    </source>
</evidence>
<evidence type="ECO:0000313" key="9">
    <source>
        <dbReference type="EMBL" id="RAO68689.1"/>
    </source>
</evidence>
<dbReference type="InterPro" id="IPR007219">
    <property type="entry name" value="XnlR_reg_dom"/>
</dbReference>
<accession>A0A364KYS2</accession>
<comment type="caution">
    <text evidence="9">The sequence shown here is derived from an EMBL/GenBank/DDBJ whole genome shotgun (WGS) entry which is preliminary data.</text>
</comment>
<dbReference type="RefSeq" id="XP_040733205.1">
    <property type="nucleotide sequence ID" value="XM_040877096.1"/>
</dbReference>
<dbReference type="PANTHER" id="PTHR46910:SF35">
    <property type="entry name" value="ZN(II)2CYS6 TRANSCRIPTION FACTOR (EUROFUNG)"/>
    <property type="match status" value="1"/>
</dbReference>
<evidence type="ECO:0000313" key="10">
    <source>
        <dbReference type="Proteomes" id="UP000249363"/>
    </source>
</evidence>
<dbReference type="PANTHER" id="PTHR46910">
    <property type="entry name" value="TRANSCRIPTION FACTOR PDR1"/>
    <property type="match status" value="1"/>
</dbReference>
<organism evidence="9 10">
    <name type="scientific">Talaromyces amestolkiae</name>
    <dbReference type="NCBI Taxonomy" id="1196081"/>
    <lineage>
        <taxon>Eukaryota</taxon>
        <taxon>Fungi</taxon>
        <taxon>Dikarya</taxon>
        <taxon>Ascomycota</taxon>
        <taxon>Pezizomycotina</taxon>
        <taxon>Eurotiomycetes</taxon>
        <taxon>Eurotiomycetidae</taxon>
        <taxon>Eurotiales</taxon>
        <taxon>Trichocomaceae</taxon>
        <taxon>Talaromyces</taxon>
        <taxon>Talaromyces sect. Talaromyces</taxon>
    </lineage>
</organism>
<dbReference type="STRING" id="1196081.A0A364KYS2"/>
<dbReference type="Pfam" id="PF00172">
    <property type="entry name" value="Zn_clus"/>
    <property type="match status" value="1"/>
</dbReference>
<evidence type="ECO:0000256" key="4">
    <source>
        <dbReference type="ARBA" id="ARBA00023163"/>
    </source>
</evidence>
<dbReference type="SMART" id="SM00906">
    <property type="entry name" value="Fungal_trans"/>
    <property type="match status" value="1"/>
</dbReference>
<feature type="region of interest" description="Disordered" evidence="7">
    <location>
        <begin position="1"/>
        <end position="21"/>
    </location>
</feature>
<keyword evidence="2" id="KW-0805">Transcription regulation</keyword>
<feature type="compositionally biased region" description="Basic and acidic residues" evidence="7">
    <location>
        <begin position="10"/>
        <end position="21"/>
    </location>
</feature>
<dbReference type="OrthoDB" id="39175at2759"/>
<evidence type="ECO:0000256" key="5">
    <source>
        <dbReference type="ARBA" id="ARBA00023242"/>
    </source>
</evidence>
<dbReference type="AlphaFoldDB" id="A0A364KYS2"/>
<dbReference type="InterPro" id="IPR001138">
    <property type="entry name" value="Zn2Cys6_DnaBD"/>
</dbReference>
<dbReference type="PROSITE" id="PS50048">
    <property type="entry name" value="ZN2_CY6_FUNGAL_2"/>
    <property type="match status" value="1"/>
</dbReference>
<dbReference type="GO" id="GO:0006351">
    <property type="term" value="P:DNA-templated transcription"/>
    <property type="evidence" value="ECO:0007669"/>
    <property type="project" value="InterPro"/>
</dbReference>
<feature type="region of interest" description="Disordered" evidence="7">
    <location>
        <begin position="107"/>
        <end position="144"/>
    </location>
</feature>
<sequence>MPPSGHKRHRDEEIRHGSSVQKREKYTAIACNQCRKRKIKCSGSKPCHHCKSSAVDCTYPENCDSSQLPKTNTKERMAAVEEQLTTLMEHMKQLANNVQDIRDTQTTQGHEGNTAHYSLPSVVGNTHRRDRPTEPQFIGPTSSDYNFSMAKNTLRQMGIQSEDLNNQAMTLTSPFPSRVQSPEPARIQCSLSMNRQDIQHAFEVYREELHPVYPFLDLDEIRKQMASLFGRPEKDLDEISDQYKKTLSILRMILASVSVLEARGKTAFAQRLVDTVEDEIGTILRQSEVSLPDLEILTLTSIYYFHCDEPVLAWRRIGNAARAAIEMGLHRRETLEKNFLDVNMQAQALKIFWCIYVLDRRWSFGIGMPFVLHDEDIDPALPTRHCEPYLRCMISYGQICSKVWKAVAGFTDINATNKDTVNYLDFQIQQWLETIPSSLHLIHPRLGDAAQNQPKVLQMLRTFLYIRANHMRIYVHRHNILSPSGIAQNPSAACLVIDIAKDTIHVLVHLRETSTVYDTQQVPFNYFLVSAFSAIFLGVCHAPERFSHTCRTEFYSALELLYTLSARSSITRRLWKGIKGLRHIAPRLGLSPTKSPEDGALPSALDNSIYDTIHQVARTSSPSFPPYRQRRATIPSYISNVQHIADAPGPITGISRPVLTPQSISGEFPQTTSTQYLPITNSTTTETASTLEDPMSLSTVSDVYEMGNDLTAFFEAFFSQNQQLATDDQGAGHMDSSGLVGAGLDLLQDREELSQLFETFL</sequence>
<dbReference type="Pfam" id="PF04082">
    <property type="entry name" value="Fungal_trans"/>
    <property type="match status" value="1"/>
</dbReference>
<feature type="coiled-coil region" evidence="6">
    <location>
        <begin position="77"/>
        <end position="104"/>
    </location>
</feature>
<reference evidence="9 10" key="1">
    <citation type="journal article" date="2017" name="Biotechnol. Biofuels">
        <title>Differential beta-glucosidase expression as a function of carbon source availability in Talaromyces amestolkiae: a genomic and proteomic approach.</title>
        <authorList>
            <person name="de Eugenio L.I."/>
            <person name="Mendez-Liter J.A."/>
            <person name="Nieto-Dominguez M."/>
            <person name="Alonso L."/>
            <person name="Gil-Munoz J."/>
            <person name="Barriuso J."/>
            <person name="Prieto A."/>
            <person name="Martinez M.J."/>
        </authorList>
    </citation>
    <scope>NUCLEOTIDE SEQUENCE [LARGE SCALE GENOMIC DNA]</scope>
    <source>
        <strain evidence="9 10">CIB</strain>
    </source>
</reference>
<evidence type="ECO:0000256" key="1">
    <source>
        <dbReference type="ARBA" id="ARBA00022723"/>
    </source>
</evidence>
<keyword evidence="10" id="KW-1185">Reference proteome</keyword>
<dbReference type="Gene3D" id="4.10.240.10">
    <property type="entry name" value="Zn(2)-C6 fungal-type DNA-binding domain"/>
    <property type="match status" value="1"/>
</dbReference>
<dbReference type="EMBL" id="MIKG01000008">
    <property type="protein sequence ID" value="RAO68689.1"/>
    <property type="molecule type" value="Genomic_DNA"/>
</dbReference>
<dbReference type="CDD" id="cd00067">
    <property type="entry name" value="GAL4"/>
    <property type="match status" value="1"/>
</dbReference>
<keyword evidence="5" id="KW-0539">Nucleus</keyword>
<dbReference type="GO" id="GO:0000981">
    <property type="term" value="F:DNA-binding transcription factor activity, RNA polymerase II-specific"/>
    <property type="evidence" value="ECO:0007669"/>
    <property type="project" value="InterPro"/>
</dbReference>
<dbReference type="SMART" id="SM00066">
    <property type="entry name" value="GAL4"/>
    <property type="match status" value="1"/>
</dbReference>
<feature type="domain" description="Zn(2)-C6 fungal-type" evidence="8">
    <location>
        <begin position="30"/>
        <end position="59"/>
    </location>
</feature>
<evidence type="ECO:0000256" key="7">
    <source>
        <dbReference type="SAM" id="MobiDB-lite"/>
    </source>
</evidence>
<dbReference type="GO" id="GO:0003677">
    <property type="term" value="F:DNA binding"/>
    <property type="evidence" value="ECO:0007669"/>
    <property type="project" value="UniProtKB-KW"/>
</dbReference>
<keyword evidence="3" id="KW-0238">DNA-binding</keyword>
<evidence type="ECO:0000256" key="6">
    <source>
        <dbReference type="SAM" id="Coils"/>
    </source>
</evidence>
<protein>
    <recommendedName>
        <fullName evidence="8">Zn(2)-C6 fungal-type domain-containing protein</fullName>
    </recommendedName>
</protein>
<dbReference type="GeneID" id="63793917"/>